<dbReference type="PANTHER" id="PTHR13604:SF0">
    <property type="entry name" value="ABASIC SITE PROCESSING PROTEIN HMCES"/>
    <property type="match status" value="1"/>
</dbReference>
<evidence type="ECO:0000256" key="3">
    <source>
        <dbReference type="ARBA" id="ARBA00022763"/>
    </source>
</evidence>
<keyword evidence="7" id="KW-0456">Lyase</keyword>
<dbReference type="SUPFAM" id="SSF143081">
    <property type="entry name" value="BB1717-like"/>
    <property type="match status" value="1"/>
</dbReference>
<dbReference type="Pfam" id="PF02586">
    <property type="entry name" value="SRAP"/>
    <property type="match status" value="1"/>
</dbReference>
<dbReference type="STRING" id="1122214.Mame_02639"/>
<feature type="region of interest" description="Disordered" evidence="9">
    <location>
        <begin position="245"/>
        <end position="265"/>
    </location>
</feature>
<keyword evidence="6" id="KW-0238">DNA-binding</keyword>
<comment type="similarity">
    <text evidence="1 8">Belongs to the SOS response-associated peptidase family.</text>
</comment>
<accession>A0A1U9Z2P0</accession>
<keyword evidence="11" id="KW-1185">Reference proteome</keyword>
<protein>
    <recommendedName>
        <fullName evidence="8">Abasic site processing protein</fullName>
        <ecNumber evidence="8">3.4.-.-</ecNumber>
    </recommendedName>
</protein>
<evidence type="ECO:0000256" key="2">
    <source>
        <dbReference type="ARBA" id="ARBA00022670"/>
    </source>
</evidence>
<evidence type="ECO:0000256" key="1">
    <source>
        <dbReference type="ARBA" id="ARBA00008136"/>
    </source>
</evidence>
<dbReference type="eggNOG" id="COG2135">
    <property type="taxonomic scope" value="Bacteria"/>
</dbReference>
<dbReference type="InterPro" id="IPR003738">
    <property type="entry name" value="SRAP"/>
</dbReference>
<dbReference type="GO" id="GO:0003697">
    <property type="term" value="F:single-stranded DNA binding"/>
    <property type="evidence" value="ECO:0007669"/>
    <property type="project" value="InterPro"/>
</dbReference>
<dbReference type="GO" id="GO:0008233">
    <property type="term" value="F:peptidase activity"/>
    <property type="evidence" value="ECO:0007669"/>
    <property type="project" value="UniProtKB-KW"/>
</dbReference>
<dbReference type="InterPro" id="IPR036590">
    <property type="entry name" value="SRAP-like"/>
</dbReference>
<dbReference type="EC" id="3.4.-.-" evidence="8"/>
<sequence>MDFLGRRAFRFQDEFQSAMCGRFGLIATPDEVGEAFDITGIDPFPPRYNIAPSQPILMIVSASELTGGGEGRNALLVRWGLIPAWVKDAREFSLLFNARGETAAEKPAFRGSMRHFRTLVPASGFFEWRRTGEKGGAQPYWIRPRHGGVIAFAGLMSPWLGADGTEIDTGTILTTSSSGLIAHIHERSPVVIAPADYERWLDCRNYEPREVADLLAPPPADFFEALPVAKAVSNARNMGADLIEPIGPPLEGEPEDEGPGQMDLF</sequence>
<organism evidence="10 11">
    <name type="scientific">Martelella mediterranea DSM 17316</name>
    <dbReference type="NCBI Taxonomy" id="1122214"/>
    <lineage>
        <taxon>Bacteria</taxon>
        <taxon>Pseudomonadati</taxon>
        <taxon>Pseudomonadota</taxon>
        <taxon>Alphaproteobacteria</taxon>
        <taxon>Hyphomicrobiales</taxon>
        <taxon>Aurantimonadaceae</taxon>
        <taxon>Martelella</taxon>
    </lineage>
</organism>
<keyword evidence="4 8" id="KW-0378">Hydrolase</keyword>
<dbReference type="GO" id="GO:0006508">
    <property type="term" value="P:proteolysis"/>
    <property type="evidence" value="ECO:0007669"/>
    <property type="project" value="UniProtKB-KW"/>
</dbReference>
<evidence type="ECO:0000256" key="4">
    <source>
        <dbReference type="ARBA" id="ARBA00022801"/>
    </source>
</evidence>
<reference evidence="10 11" key="1">
    <citation type="submission" date="2017-03" db="EMBL/GenBank/DDBJ databases">
        <title>Foreign affairs: Plasmid Transfer between Roseobacters and Rhizobia.</title>
        <authorList>
            <person name="Bartling P."/>
            <person name="Bunk B."/>
            <person name="Overmann J."/>
            <person name="Brinkmann H."/>
            <person name="Petersen J."/>
        </authorList>
    </citation>
    <scope>NUCLEOTIDE SEQUENCE [LARGE SCALE GENOMIC DNA]</scope>
    <source>
        <strain evidence="10 11">MACL11</strain>
    </source>
</reference>
<dbReference type="GO" id="GO:0016829">
    <property type="term" value="F:lyase activity"/>
    <property type="evidence" value="ECO:0007669"/>
    <property type="project" value="UniProtKB-KW"/>
</dbReference>
<dbReference type="GO" id="GO:0106300">
    <property type="term" value="P:protein-DNA covalent cross-linking repair"/>
    <property type="evidence" value="ECO:0007669"/>
    <property type="project" value="InterPro"/>
</dbReference>
<dbReference type="AlphaFoldDB" id="A0A1U9Z2P0"/>
<dbReference type="EMBL" id="CP020330">
    <property type="protein sequence ID" value="AQZ51965.1"/>
    <property type="molecule type" value="Genomic_DNA"/>
</dbReference>
<keyword evidence="5" id="KW-0190">Covalent protein-DNA linkage</keyword>
<evidence type="ECO:0000256" key="8">
    <source>
        <dbReference type="RuleBase" id="RU364100"/>
    </source>
</evidence>
<dbReference type="KEGG" id="mmed:Mame_02639"/>
<evidence type="ECO:0000313" key="11">
    <source>
        <dbReference type="Proteomes" id="UP000191135"/>
    </source>
</evidence>
<dbReference type="PANTHER" id="PTHR13604">
    <property type="entry name" value="DC12-RELATED"/>
    <property type="match status" value="1"/>
</dbReference>
<name>A0A1U9Z2P0_9HYPH</name>
<dbReference type="Gene3D" id="3.90.1680.10">
    <property type="entry name" value="SOS response associated peptidase-like"/>
    <property type="match status" value="1"/>
</dbReference>
<evidence type="ECO:0000256" key="5">
    <source>
        <dbReference type="ARBA" id="ARBA00023124"/>
    </source>
</evidence>
<evidence type="ECO:0000256" key="6">
    <source>
        <dbReference type="ARBA" id="ARBA00023125"/>
    </source>
</evidence>
<keyword evidence="3" id="KW-0227">DNA damage</keyword>
<keyword evidence="2 8" id="KW-0645">Protease</keyword>
<gene>
    <name evidence="10" type="ORF">Mame_02639</name>
</gene>
<evidence type="ECO:0000256" key="9">
    <source>
        <dbReference type="SAM" id="MobiDB-lite"/>
    </source>
</evidence>
<dbReference type="Proteomes" id="UP000191135">
    <property type="component" value="Chromosome"/>
</dbReference>
<proteinExistence type="inferred from homology"/>
<evidence type="ECO:0000256" key="7">
    <source>
        <dbReference type="ARBA" id="ARBA00023239"/>
    </source>
</evidence>
<evidence type="ECO:0000313" key="10">
    <source>
        <dbReference type="EMBL" id="AQZ51965.1"/>
    </source>
</evidence>